<reference evidence="1" key="1">
    <citation type="journal article" date="2021" name="Environ. Microbiol.">
        <title>Gene family expansions and transcriptome signatures uncover fungal adaptations to wood decay.</title>
        <authorList>
            <person name="Hage H."/>
            <person name="Miyauchi S."/>
            <person name="Viragh M."/>
            <person name="Drula E."/>
            <person name="Min B."/>
            <person name="Chaduli D."/>
            <person name="Navarro D."/>
            <person name="Favel A."/>
            <person name="Norest M."/>
            <person name="Lesage-Meessen L."/>
            <person name="Balint B."/>
            <person name="Merenyi Z."/>
            <person name="de Eugenio L."/>
            <person name="Morin E."/>
            <person name="Martinez A.T."/>
            <person name="Baldrian P."/>
            <person name="Stursova M."/>
            <person name="Martinez M.J."/>
            <person name="Novotny C."/>
            <person name="Magnuson J.K."/>
            <person name="Spatafora J.W."/>
            <person name="Maurice S."/>
            <person name="Pangilinan J."/>
            <person name="Andreopoulos W."/>
            <person name="LaButti K."/>
            <person name="Hundley H."/>
            <person name="Na H."/>
            <person name="Kuo A."/>
            <person name="Barry K."/>
            <person name="Lipzen A."/>
            <person name="Henrissat B."/>
            <person name="Riley R."/>
            <person name="Ahrendt S."/>
            <person name="Nagy L.G."/>
            <person name="Grigoriev I.V."/>
            <person name="Martin F."/>
            <person name="Rosso M.N."/>
        </authorList>
    </citation>
    <scope>NUCLEOTIDE SEQUENCE</scope>
    <source>
        <strain evidence="1">CBS 384.51</strain>
    </source>
</reference>
<proteinExistence type="predicted"/>
<name>A0ACB8ULD6_9APHY</name>
<evidence type="ECO:0000313" key="1">
    <source>
        <dbReference type="EMBL" id="KAI0095146.1"/>
    </source>
</evidence>
<evidence type="ECO:0000313" key="2">
    <source>
        <dbReference type="Proteomes" id="UP001055072"/>
    </source>
</evidence>
<organism evidence="1 2">
    <name type="scientific">Irpex rosettiformis</name>
    <dbReference type="NCBI Taxonomy" id="378272"/>
    <lineage>
        <taxon>Eukaryota</taxon>
        <taxon>Fungi</taxon>
        <taxon>Dikarya</taxon>
        <taxon>Basidiomycota</taxon>
        <taxon>Agaricomycotina</taxon>
        <taxon>Agaricomycetes</taxon>
        <taxon>Polyporales</taxon>
        <taxon>Irpicaceae</taxon>
        <taxon>Irpex</taxon>
    </lineage>
</organism>
<accession>A0ACB8ULD6</accession>
<dbReference type="EMBL" id="MU274900">
    <property type="protein sequence ID" value="KAI0095146.1"/>
    <property type="molecule type" value="Genomic_DNA"/>
</dbReference>
<keyword evidence="2" id="KW-1185">Reference proteome</keyword>
<dbReference type="Proteomes" id="UP001055072">
    <property type="component" value="Unassembled WGS sequence"/>
</dbReference>
<gene>
    <name evidence="1" type="ORF">BDY19DRAFT_68339</name>
</gene>
<sequence>MHALGRWQFLSAVANLLETRSDECATGRNSTPLPIFLMHIPTPRGPWPLCFVGKLSASLRRCTIITRVQLVEVQNIVAGTVFRIWSIWA</sequence>
<protein>
    <submittedName>
        <fullName evidence="1">Uncharacterized protein</fullName>
    </submittedName>
</protein>
<comment type="caution">
    <text evidence="1">The sequence shown here is derived from an EMBL/GenBank/DDBJ whole genome shotgun (WGS) entry which is preliminary data.</text>
</comment>